<dbReference type="Gene3D" id="3.90.76.10">
    <property type="entry name" value="Dipeptide-binding Protein, Domain 1"/>
    <property type="match status" value="1"/>
</dbReference>
<evidence type="ECO:0000313" key="4">
    <source>
        <dbReference type="Proteomes" id="UP000019226"/>
    </source>
</evidence>
<accession>A0ABM5PMZ7</accession>
<reference evidence="4" key="1">
    <citation type="submission" date="2013-02" db="EMBL/GenBank/DDBJ databases">
        <title>The complete genome sequence of Corynebacterium casei LMG S-19264 (=DSM 44701).</title>
        <authorList>
            <person name="Ruckert C."/>
            <person name="Albersmeier A."/>
            <person name="Kalinowski J."/>
        </authorList>
    </citation>
    <scope>NUCLEOTIDE SEQUENCE [LARGE SCALE GENOMIC DNA]</scope>
    <source>
        <strain evidence="4">LMG S-19264</strain>
    </source>
</reference>
<evidence type="ECO:0000259" key="2">
    <source>
        <dbReference type="Pfam" id="PF00496"/>
    </source>
</evidence>
<dbReference type="Proteomes" id="UP000019226">
    <property type="component" value="Chromosome"/>
</dbReference>
<evidence type="ECO:0000256" key="1">
    <source>
        <dbReference type="SAM" id="SignalP"/>
    </source>
</evidence>
<feature type="signal peptide" evidence="1">
    <location>
        <begin position="1"/>
        <end position="26"/>
    </location>
</feature>
<dbReference type="GeneID" id="82876888"/>
<dbReference type="Pfam" id="PF00496">
    <property type="entry name" value="SBP_bac_5"/>
    <property type="match status" value="1"/>
</dbReference>
<dbReference type="InterPro" id="IPR000914">
    <property type="entry name" value="SBP_5_dom"/>
</dbReference>
<dbReference type="PIRSF" id="PIRSF002741">
    <property type="entry name" value="MppA"/>
    <property type="match status" value="1"/>
</dbReference>
<dbReference type="RefSeq" id="WP_025387147.1">
    <property type="nucleotide sequence ID" value="NZ_CP004350.1"/>
</dbReference>
<name>A0ABM5PMZ7_9CORY</name>
<proteinExistence type="predicted"/>
<dbReference type="CDD" id="cd08501">
    <property type="entry name" value="PBP2_Lpqw"/>
    <property type="match status" value="1"/>
</dbReference>
<keyword evidence="1" id="KW-0732">Signal</keyword>
<feature type="domain" description="Solute-binding protein family 5" evidence="2">
    <location>
        <begin position="124"/>
        <end position="483"/>
    </location>
</feature>
<dbReference type="InterPro" id="IPR039424">
    <property type="entry name" value="SBP_5"/>
</dbReference>
<dbReference type="PANTHER" id="PTHR30290:SF65">
    <property type="entry name" value="MONOACYL PHOSPHATIDYLINOSITOL TETRAMANNOSIDE-BINDING PROTEIN LPQW-RELATED"/>
    <property type="match status" value="1"/>
</dbReference>
<feature type="chain" id="PRO_5046962391" evidence="1">
    <location>
        <begin position="27"/>
        <end position="569"/>
    </location>
</feature>
<evidence type="ECO:0000313" key="3">
    <source>
        <dbReference type="EMBL" id="AHI19284.1"/>
    </source>
</evidence>
<dbReference type="InterPro" id="IPR030678">
    <property type="entry name" value="Peptide/Ni-bd"/>
</dbReference>
<dbReference type="Gene3D" id="3.10.105.10">
    <property type="entry name" value="Dipeptide-binding Protein, Domain 3"/>
    <property type="match status" value="1"/>
</dbReference>
<dbReference type="PANTHER" id="PTHR30290">
    <property type="entry name" value="PERIPLASMIC BINDING COMPONENT OF ABC TRANSPORTER"/>
    <property type="match status" value="1"/>
</dbReference>
<protein>
    <submittedName>
        <fullName evidence="3">Extracellular solute-binding protein</fullName>
    </submittedName>
</protein>
<dbReference type="PROSITE" id="PS51257">
    <property type="entry name" value="PROKAR_LIPOPROTEIN"/>
    <property type="match status" value="1"/>
</dbReference>
<dbReference type="SUPFAM" id="SSF53850">
    <property type="entry name" value="Periplasmic binding protein-like II"/>
    <property type="match status" value="1"/>
</dbReference>
<keyword evidence="4" id="KW-1185">Reference proteome</keyword>
<dbReference type="EMBL" id="CP004350">
    <property type="protein sequence ID" value="AHI19284.1"/>
    <property type="molecule type" value="Genomic_DNA"/>
</dbReference>
<gene>
    <name evidence="3" type="ORF">CCASEI_03520</name>
</gene>
<organism evidence="3 4">
    <name type="scientific">Corynebacterium casei LMG S-19264</name>
    <dbReference type="NCBI Taxonomy" id="1285583"/>
    <lineage>
        <taxon>Bacteria</taxon>
        <taxon>Bacillati</taxon>
        <taxon>Actinomycetota</taxon>
        <taxon>Actinomycetes</taxon>
        <taxon>Mycobacteriales</taxon>
        <taxon>Corynebacteriaceae</taxon>
        <taxon>Corynebacterium</taxon>
    </lineage>
</organism>
<dbReference type="Gene3D" id="3.40.190.10">
    <property type="entry name" value="Periplasmic binding protein-like II"/>
    <property type="match status" value="1"/>
</dbReference>
<sequence>MKISFRKSAIAAVTASALILSGCAGGDSGSSGSDSSADGASAPGEELEVSLDGAYNEQDRESLAKGGELTLAILEISEQQNPFQADGTLYTNNVWKFYNPQMTLFNGKGEFEPNNDYLTDVTDEVVDGKTVVTYTIHEDAQYNDGTPIDWKSFEHTWKFNNGENEELNVSSTDGYELIESVTQGENEKQAVVTFKQEYAWWQGLFGFLLPTQVDSAEVYNEGYINELHPEWGAGPYKVDNVDFNTGTVSFVPNENWWGDEPKLDRVTFRQMESQASINAFKAGEVDATGVASKDRLASVEDMDGIEIRTAIRPSNILITLNSESPHLGDIKVREAIMTGIDRAQLATIRFNGIGYEEELPGSFTLYQTQEGYEDIFGELVQFDVEKAKSLLDEAGWTEGSNGVREKDGETLTLNYVLLGDDPNSRASASATQKMMRDIGVDLQIQERPSSDFSKVITERSFDVFPMGFTSSDPFGVAYFGQTYMSDSELNQSGTGTEELDAKIEELQQIGDGDEQIARANELEKEALGTYGIMPFANGPDMVAVADPKLANYGAYSLATVGVEDIGYME</sequence>